<evidence type="ECO:0000313" key="3">
    <source>
        <dbReference type="EMBL" id="PVV04274.1"/>
    </source>
</evidence>
<keyword evidence="4" id="KW-1185">Reference proteome</keyword>
<feature type="compositionally biased region" description="Polar residues" evidence="2">
    <location>
        <begin position="292"/>
        <end position="319"/>
    </location>
</feature>
<dbReference type="EMBL" id="MBFS01000143">
    <property type="protein sequence ID" value="PVV04274.1"/>
    <property type="molecule type" value="Genomic_DNA"/>
</dbReference>
<dbReference type="GO" id="GO:0005783">
    <property type="term" value="C:endoplasmic reticulum"/>
    <property type="evidence" value="ECO:0007669"/>
    <property type="project" value="TreeGrafter"/>
</dbReference>
<feature type="compositionally biased region" description="Basic and acidic residues" evidence="2">
    <location>
        <begin position="24"/>
        <end position="34"/>
    </location>
</feature>
<evidence type="ECO:0000313" key="4">
    <source>
        <dbReference type="Proteomes" id="UP000245609"/>
    </source>
</evidence>
<dbReference type="GO" id="GO:1990904">
    <property type="term" value="C:ribonucleoprotein complex"/>
    <property type="evidence" value="ECO:0007669"/>
    <property type="project" value="TreeGrafter"/>
</dbReference>
<dbReference type="OrthoDB" id="2195113at2759"/>
<evidence type="ECO:0000256" key="2">
    <source>
        <dbReference type="SAM" id="MobiDB-lite"/>
    </source>
</evidence>
<dbReference type="Proteomes" id="UP000245609">
    <property type="component" value="Unassembled WGS sequence"/>
</dbReference>
<organism evidence="3 4">
    <name type="scientific">Smittium megazygosporum</name>
    <dbReference type="NCBI Taxonomy" id="133381"/>
    <lineage>
        <taxon>Eukaryota</taxon>
        <taxon>Fungi</taxon>
        <taxon>Fungi incertae sedis</taxon>
        <taxon>Zoopagomycota</taxon>
        <taxon>Kickxellomycotina</taxon>
        <taxon>Harpellomycetes</taxon>
        <taxon>Harpellales</taxon>
        <taxon>Legeriomycetaceae</taxon>
        <taxon>Smittium</taxon>
    </lineage>
</organism>
<name>A0A2T9ZI62_9FUNG</name>
<proteinExistence type="predicted"/>
<dbReference type="STRING" id="133381.A0A2T9ZI62"/>
<accession>A0A2T9ZI62</accession>
<evidence type="ECO:0000256" key="1">
    <source>
        <dbReference type="SAM" id="Coils"/>
    </source>
</evidence>
<dbReference type="GO" id="GO:0003729">
    <property type="term" value="F:mRNA binding"/>
    <property type="evidence" value="ECO:0007669"/>
    <property type="project" value="TreeGrafter"/>
</dbReference>
<dbReference type="PANTHER" id="PTHR31027">
    <property type="entry name" value="NUCLEAR SEGREGATION PROTEIN BFR1"/>
    <property type="match status" value="1"/>
</dbReference>
<keyword evidence="1" id="KW-0175">Coiled coil</keyword>
<reference evidence="3 4" key="1">
    <citation type="journal article" date="2018" name="MBio">
        <title>Comparative Genomics Reveals the Core Gene Toolbox for the Fungus-Insect Symbiosis.</title>
        <authorList>
            <person name="Wang Y."/>
            <person name="Stata M."/>
            <person name="Wang W."/>
            <person name="Stajich J.E."/>
            <person name="White M.M."/>
            <person name="Moncalvo J.M."/>
        </authorList>
    </citation>
    <scope>NUCLEOTIDE SEQUENCE [LARGE SCALE GENOMIC DNA]</scope>
    <source>
        <strain evidence="3 4">SC-DP-2</strain>
    </source>
</reference>
<dbReference type="GO" id="GO:0042175">
    <property type="term" value="C:nuclear outer membrane-endoplasmic reticulum membrane network"/>
    <property type="evidence" value="ECO:0007669"/>
    <property type="project" value="TreeGrafter"/>
</dbReference>
<comment type="caution">
    <text evidence="3">The sequence shown here is derived from an EMBL/GenBank/DDBJ whole genome shotgun (WGS) entry which is preliminary data.</text>
</comment>
<dbReference type="AlphaFoldDB" id="A0A2T9ZI62"/>
<feature type="coiled-coil region" evidence="1">
    <location>
        <begin position="131"/>
        <end position="219"/>
    </location>
</feature>
<protein>
    <recommendedName>
        <fullName evidence="5">Nuclear segregation protein Bfr1</fullName>
    </recommendedName>
</protein>
<evidence type="ECO:0008006" key="5">
    <source>
        <dbReference type="Google" id="ProtNLM"/>
    </source>
</evidence>
<dbReference type="PANTHER" id="PTHR31027:SF2">
    <property type="entry name" value="LEBERCILIN DOMAIN-CONTAINING PROTEIN"/>
    <property type="match status" value="1"/>
</dbReference>
<dbReference type="GO" id="GO:0008298">
    <property type="term" value="P:intracellular mRNA localization"/>
    <property type="evidence" value="ECO:0007669"/>
    <property type="project" value="TreeGrafter"/>
</dbReference>
<gene>
    <name evidence="3" type="ORF">BB560_001231</name>
</gene>
<feature type="region of interest" description="Disordered" evidence="2">
    <location>
        <begin position="292"/>
        <end position="362"/>
    </location>
</feature>
<feature type="region of interest" description="Disordered" evidence="2">
    <location>
        <begin position="1"/>
        <end position="34"/>
    </location>
</feature>
<feature type="coiled-coil region" evidence="1">
    <location>
        <begin position="54"/>
        <end position="107"/>
    </location>
</feature>
<sequence>MTTEATVKVAPLDSEELNASRGGNSKDKGPESRSSIIERLRAIKAEQAVIKQSKKHIIEKQEQLNDQISKISNEIKSLKSKLPHHTIARAEKELSALEAKLEKGNLKLVEEKQIFDEIHKINRSKKNILTLETLENDIKSKKSELNEVYKQLHGTNALALSEEFTKLSEKLDQLKAKTATEASAVSAVNKKRDEIRDKINELYTEKRAAFAEYKEASNKYFVWSQEQKKLKYEQEKSRRLKENNERILSKAKEELELASIPAYEDEISICNNLMSYLHSNYNVGSLDALATSKPNPSADNSKNLTSSNNIRAPDTTSNVLEGARVLPSKKDREDAFFVGNASKGKKKSAKNSNPKSSSNKQGLRFPLSILDSFNTLKITPPGNTSELPDVVSKITELRDSFLKDQERATKEKKAKIEEEISKLMAELNTA</sequence>
<dbReference type="InterPro" id="IPR039604">
    <property type="entry name" value="Bfr1"/>
</dbReference>
<feature type="compositionally biased region" description="Low complexity" evidence="2">
    <location>
        <begin position="350"/>
        <end position="360"/>
    </location>
</feature>